<accession>A0AAV2GIT3</accession>
<sequence length="100" mass="10751">MGDRPADMGTQFKTAGNVCKASGRVPTAQSITSSIAFNSPGGELNFPWPLSSRPTNKGKIDKELTETERIESSEECGDDDGVGRYDVFVHTETARIGGRD</sequence>
<gene>
    <name evidence="1" type="ORF">LTRI10_LOCUS49809</name>
</gene>
<protein>
    <submittedName>
        <fullName evidence="1">Uncharacterized protein</fullName>
    </submittedName>
</protein>
<dbReference type="EMBL" id="OZ034822">
    <property type="protein sequence ID" value="CAL1410386.1"/>
    <property type="molecule type" value="Genomic_DNA"/>
</dbReference>
<proteinExistence type="predicted"/>
<dbReference type="Proteomes" id="UP001497516">
    <property type="component" value="Chromosome 9"/>
</dbReference>
<organism evidence="1 2">
    <name type="scientific">Linum trigynum</name>
    <dbReference type="NCBI Taxonomy" id="586398"/>
    <lineage>
        <taxon>Eukaryota</taxon>
        <taxon>Viridiplantae</taxon>
        <taxon>Streptophyta</taxon>
        <taxon>Embryophyta</taxon>
        <taxon>Tracheophyta</taxon>
        <taxon>Spermatophyta</taxon>
        <taxon>Magnoliopsida</taxon>
        <taxon>eudicotyledons</taxon>
        <taxon>Gunneridae</taxon>
        <taxon>Pentapetalae</taxon>
        <taxon>rosids</taxon>
        <taxon>fabids</taxon>
        <taxon>Malpighiales</taxon>
        <taxon>Linaceae</taxon>
        <taxon>Linum</taxon>
    </lineage>
</organism>
<evidence type="ECO:0000313" key="2">
    <source>
        <dbReference type="Proteomes" id="UP001497516"/>
    </source>
</evidence>
<keyword evidence="2" id="KW-1185">Reference proteome</keyword>
<evidence type="ECO:0000313" key="1">
    <source>
        <dbReference type="EMBL" id="CAL1410386.1"/>
    </source>
</evidence>
<dbReference type="AlphaFoldDB" id="A0AAV2GIT3"/>
<reference evidence="1 2" key="1">
    <citation type="submission" date="2024-04" db="EMBL/GenBank/DDBJ databases">
        <authorList>
            <person name="Fracassetti M."/>
        </authorList>
    </citation>
    <scope>NUCLEOTIDE SEQUENCE [LARGE SCALE GENOMIC DNA]</scope>
</reference>
<name>A0AAV2GIT3_9ROSI</name>